<gene>
    <name evidence="1" type="ordered locus">OCA5_c23960</name>
</gene>
<evidence type="ECO:0000313" key="1">
    <source>
        <dbReference type="EMBL" id="AEI07092.1"/>
    </source>
</evidence>
<dbReference type="STRING" id="504832.OCA5_c23960"/>
<dbReference type="eggNOG" id="ENOG5033B36">
    <property type="taxonomic scope" value="Bacteria"/>
</dbReference>
<dbReference type="AlphaFoldDB" id="F8C027"/>
<dbReference type="RefSeq" id="WP_013913211.1">
    <property type="nucleotide sequence ID" value="NC_011386.1"/>
</dbReference>
<keyword evidence="2" id="KW-1185">Reference proteome</keyword>
<organism evidence="1 2">
    <name type="scientific">Afipia carboxidovorans (strain ATCC 49405 / DSM 1227 / KCTC 32145 / OM5)</name>
    <name type="common">Oligotropha carboxidovorans</name>
    <dbReference type="NCBI Taxonomy" id="504832"/>
    <lineage>
        <taxon>Bacteria</taxon>
        <taxon>Pseudomonadati</taxon>
        <taxon>Pseudomonadota</taxon>
        <taxon>Alphaproteobacteria</taxon>
        <taxon>Hyphomicrobiales</taxon>
        <taxon>Nitrobacteraceae</taxon>
        <taxon>Afipia</taxon>
    </lineage>
</organism>
<accession>F8C027</accession>
<dbReference type="HOGENOM" id="CLU_1935815_0_0_5"/>
<protein>
    <submittedName>
        <fullName evidence="1">Uncharacterized protein</fullName>
    </submittedName>
</protein>
<dbReference type="PATRIC" id="fig|504832.7.peg.2525"/>
<reference evidence="1 2" key="1">
    <citation type="journal article" date="2011" name="J. Bacteriol.">
        <title>Complete genome sequences of the chemolithoautotrophic Oligotropha carboxidovorans strains OM4 and OM5.</title>
        <authorList>
            <person name="Volland S."/>
            <person name="Rachinger M."/>
            <person name="Strittmatter A."/>
            <person name="Daniel R."/>
            <person name="Gottschalk G."/>
            <person name="Meyer O."/>
        </authorList>
    </citation>
    <scope>NUCLEOTIDE SEQUENCE [LARGE SCALE GENOMIC DNA]</scope>
    <source>
        <strain evidence="2">ATCC 49405 / DSM 1227 / KCTC 32145 / OM5</strain>
    </source>
</reference>
<dbReference type="Proteomes" id="UP000007730">
    <property type="component" value="Chromosome"/>
</dbReference>
<name>F8C027_AFIC5</name>
<dbReference type="KEGG" id="ocg:OCA5_c23960"/>
<sequence>MTAILSWLASLLSGPIVNGVIDGYKAKLAAGNDKDRIAADLAQRELEVQRAEIEAQAQIRIATVGRFYEPEKIMGYAVAIYIAKLLVWDKVLGLGSTDPLGGWIETTANLVVAFYFGKRGAESVAKIVTGALRK</sequence>
<dbReference type="OrthoDB" id="8265004at2"/>
<proteinExistence type="predicted"/>
<evidence type="ECO:0000313" key="2">
    <source>
        <dbReference type="Proteomes" id="UP000007730"/>
    </source>
</evidence>
<dbReference type="EMBL" id="CP002826">
    <property type="protein sequence ID" value="AEI07092.1"/>
    <property type="molecule type" value="Genomic_DNA"/>
</dbReference>